<protein>
    <recommendedName>
        <fullName evidence="5">DksA C4-type domain-containing protein</fullName>
    </recommendedName>
</protein>
<evidence type="ECO:0000313" key="3">
    <source>
        <dbReference type="EMBL" id="MFC2947133.1"/>
    </source>
</evidence>
<evidence type="ECO:0000256" key="2">
    <source>
        <dbReference type="SAM" id="MobiDB-lite"/>
    </source>
</evidence>
<name>A0ABV7A2I7_9BACI</name>
<comment type="caution">
    <text evidence="3">The sequence shown here is derived from an EMBL/GenBank/DDBJ whole genome shotgun (WGS) entry which is preliminary data.</text>
</comment>
<feature type="compositionally biased region" description="Basic and acidic residues" evidence="2">
    <location>
        <begin position="23"/>
        <end position="35"/>
    </location>
</feature>
<dbReference type="PROSITE" id="PS51128">
    <property type="entry name" value="ZF_DKSA_2"/>
    <property type="match status" value="1"/>
</dbReference>
<evidence type="ECO:0000313" key="4">
    <source>
        <dbReference type="Proteomes" id="UP001595387"/>
    </source>
</evidence>
<sequence length="118" mass="13892">MSNHLNKDQIEYFKKRLLEMKEENEEKVTENRENSPNDNIQELADYDNHPGDMGTEQFEQQRDAGLNMVREERLQDIDDALEKIEKGTFGLSEKSRKEIPVERLEALPTARNLVEEEE</sequence>
<dbReference type="Proteomes" id="UP001595387">
    <property type="component" value="Unassembled WGS sequence"/>
</dbReference>
<dbReference type="EMBL" id="JBHRRZ010000003">
    <property type="protein sequence ID" value="MFC2947133.1"/>
    <property type="molecule type" value="Genomic_DNA"/>
</dbReference>
<dbReference type="RefSeq" id="WP_390302162.1">
    <property type="nucleotide sequence ID" value="NZ_JBHRRZ010000003.1"/>
</dbReference>
<proteinExistence type="predicted"/>
<dbReference type="Gene3D" id="1.20.120.910">
    <property type="entry name" value="DksA, coiled-coil domain"/>
    <property type="match status" value="1"/>
</dbReference>
<evidence type="ECO:0008006" key="5">
    <source>
        <dbReference type="Google" id="ProtNLM"/>
    </source>
</evidence>
<evidence type="ECO:0000256" key="1">
    <source>
        <dbReference type="PROSITE-ProRule" id="PRU00510"/>
    </source>
</evidence>
<dbReference type="SUPFAM" id="SSF109635">
    <property type="entry name" value="DnaK suppressor protein DksA, alpha-hairpin domain"/>
    <property type="match status" value="1"/>
</dbReference>
<accession>A0ABV7A2I7</accession>
<dbReference type="PANTHER" id="PTHR33823:SF4">
    <property type="entry name" value="GENERAL STRESS PROTEIN 16O"/>
    <property type="match status" value="1"/>
</dbReference>
<gene>
    <name evidence="3" type="ORF">ACFODW_01975</name>
</gene>
<feature type="zinc finger region" description="dksA C4-type" evidence="1">
    <location>
        <begin position="92"/>
        <end position="116"/>
    </location>
</feature>
<organism evidence="3 4">
    <name type="scientific">Virgibacillus sediminis</name>
    <dbReference type="NCBI Taxonomy" id="202260"/>
    <lineage>
        <taxon>Bacteria</taxon>
        <taxon>Bacillati</taxon>
        <taxon>Bacillota</taxon>
        <taxon>Bacilli</taxon>
        <taxon>Bacillales</taxon>
        <taxon>Bacillaceae</taxon>
        <taxon>Virgibacillus</taxon>
    </lineage>
</organism>
<keyword evidence="4" id="KW-1185">Reference proteome</keyword>
<reference evidence="4" key="1">
    <citation type="journal article" date="2019" name="Int. J. Syst. Evol. Microbiol.">
        <title>The Global Catalogue of Microorganisms (GCM) 10K type strain sequencing project: providing services to taxonomists for standard genome sequencing and annotation.</title>
        <authorList>
            <consortium name="The Broad Institute Genomics Platform"/>
            <consortium name="The Broad Institute Genome Sequencing Center for Infectious Disease"/>
            <person name="Wu L."/>
            <person name="Ma J."/>
        </authorList>
    </citation>
    <scope>NUCLEOTIDE SEQUENCE [LARGE SCALE GENOMIC DNA]</scope>
    <source>
        <strain evidence="4">KCTC 13193</strain>
    </source>
</reference>
<feature type="region of interest" description="Disordered" evidence="2">
    <location>
        <begin position="23"/>
        <end position="56"/>
    </location>
</feature>
<dbReference type="InterPro" id="IPR037187">
    <property type="entry name" value="DnaK_N"/>
</dbReference>
<dbReference type="PANTHER" id="PTHR33823">
    <property type="entry name" value="RNA POLYMERASE-BINDING TRANSCRIPTION FACTOR DKSA-RELATED"/>
    <property type="match status" value="1"/>
</dbReference>